<dbReference type="PANTHER" id="PTHR43254:SF3">
    <property type="entry name" value="C-TERMINAL BINDING PROTEIN AN"/>
    <property type="match status" value="1"/>
</dbReference>
<dbReference type="PANTHER" id="PTHR43254">
    <property type="entry name" value="C-TERMINAL BINDING PROTEIN AN-RELATED"/>
    <property type="match status" value="1"/>
</dbReference>
<gene>
    <name evidence="1" type="ORF">PIB30_025365</name>
</gene>
<accession>A0ABU6Y8K3</accession>
<comment type="caution">
    <text evidence="1">The sequence shown here is derived from an EMBL/GenBank/DDBJ whole genome shotgun (WGS) entry which is preliminary data.</text>
</comment>
<proteinExistence type="predicted"/>
<dbReference type="Proteomes" id="UP001341840">
    <property type="component" value="Unassembled WGS sequence"/>
</dbReference>
<protein>
    <submittedName>
        <fullName evidence="1">Uncharacterized protein</fullName>
    </submittedName>
</protein>
<evidence type="ECO:0000313" key="1">
    <source>
        <dbReference type="EMBL" id="MED6206304.1"/>
    </source>
</evidence>
<organism evidence="1 2">
    <name type="scientific">Stylosanthes scabra</name>
    <dbReference type="NCBI Taxonomy" id="79078"/>
    <lineage>
        <taxon>Eukaryota</taxon>
        <taxon>Viridiplantae</taxon>
        <taxon>Streptophyta</taxon>
        <taxon>Embryophyta</taxon>
        <taxon>Tracheophyta</taxon>
        <taxon>Spermatophyta</taxon>
        <taxon>Magnoliopsida</taxon>
        <taxon>eudicotyledons</taxon>
        <taxon>Gunneridae</taxon>
        <taxon>Pentapetalae</taxon>
        <taxon>rosids</taxon>
        <taxon>fabids</taxon>
        <taxon>Fabales</taxon>
        <taxon>Fabaceae</taxon>
        <taxon>Papilionoideae</taxon>
        <taxon>50 kb inversion clade</taxon>
        <taxon>dalbergioids sensu lato</taxon>
        <taxon>Dalbergieae</taxon>
        <taxon>Pterocarpus clade</taxon>
        <taxon>Stylosanthes</taxon>
    </lineage>
</organism>
<name>A0ABU6Y8K3_9FABA</name>
<dbReference type="InterPro" id="IPR045015">
    <property type="entry name" value="AN-like"/>
</dbReference>
<dbReference type="EMBL" id="JASCZI010241748">
    <property type="protein sequence ID" value="MED6206304.1"/>
    <property type="molecule type" value="Genomic_DNA"/>
</dbReference>
<reference evidence="1 2" key="1">
    <citation type="journal article" date="2023" name="Plants (Basel)">
        <title>Bridging the Gap: Combining Genomics and Transcriptomics Approaches to Understand Stylosanthes scabra, an Orphan Legume from the Brazilian Caatinga.</title>
        <authorList>
            <person name="Ferreira-Neto J.R.C."/>
            <person name="da Silva M.D."/>
            <person name="Binneck E."/>
            <person name="de Melo N.F."/>
            <person name="da Silva R.H."/>
            <person name="de Melo A.L.T.M."/>
            <person name="Pandolfi V."/>
            <person name="Bustamante F.O."/>
            <person name="Brasileiro-Vidal A.C."/>
            <person name="Benko-Iseppon A.M."/>
        </authorList>
    </citation>
    <scope>NUCLEOTIDE SEQUENCE [LARGE SCALE GENOMIC DNA]</scope>
    <source>
        <tissue evidence="1">Leaves</tissue>
    </source>
</reference>
<keyword evidence="2" id="KW-1185">Reference proteome</keyword>
<sequence>MALFLGLLRYTSFPATSSCLWLVRFHSVALSRCQGLVLSIVGRSTFAWSLATRSLEFKISVLYFDLHPGSVSSSIMMWHREIIKAIDKEKSIRGDDEIKLGD</sequence>
<evidence type="ECO:0000313" key="2">
    <source>
        <dbReference type="Proteomes" id="UP001341840"/>
    </source>
</evidence>